<feature type="transmembrane region" description="Helical" evidence="7">
    <location>
        <begin position="72"/>
        <end position="98"/>
    </location>
</feature>
<dbReference type="PANTHER" id="PTHR43823:SF3">
    <property type="entry name" value="MULTIDRUG EXPORT PROTEIN MEPA"/>
    <property type="match status" value="1"/>
</dbReference>
<dbReference type="RefSeq" id="WP_025208603.1">
    <property type="nucleotide sequence ID" value="NZ_CP006932.1"/>
</dbReference>
<dbReference type="EMBL" id="CP006932">
    <property type="protein sequence ID" value="AHK22302.1"/>
    <property type="molecule type" value="Genomic_DNA"/>
</dbReference>
<evidence type="ECO:0000256" key="6">
    <source>
        <dbReference type="SAM" id="MobiDB-lite"/>
    </source>
</evidence>
<feature type="transmembrane region" description="Helical" evidence="7">
    <location>
        <begin position="110"/>
        <end position="131"/>
    </location>
</feature>
<feature type="transmembrane region" description="Helical" evidence="7">
    <location>
        <begin position="437"/>
        <end position="456"/>
    </location>
</feature>
<sequence>MENDENNSKKLESFYNDSNLWKTYFRISVPVIILMLSTASYSLIDSIISTIYVDGATFFNNPNLNAADVLSIVTPFIIFMFTISYLFVVGVGLFLPNALGKKDFKIAHKIIGEGISLSLIFGIFTILLFYFLAEPWMNFFANKNDAITDEAIHQGIIYMQITTIAVAFNGIRDVIVRALRVEGKNISSALIPIIALPVNLGFDIIFMNPNIGGMGLEGAAWATVIGAFVGAFAGVAYSIYLNFKSDTYISFNLKYWVPTWAISIVIMQYGFSSFYYRATIMFFILWYVYFLNLLDGQLQEEDVVSSFNKYSTASIQIIIFGNAVASGIGQGGSVILAYHYGKKNYDVVDRGLKISFIYNIVAEGIVVIIMLALSSLIMEIYDVNIFGPINDPGSDQLSLYSNYFKLTIIGLPLILLQTPETMFYGLRKKPKILACHATLSNVVVGPLLFWAMYQTIDISAAASNPNLIFPYFSSMIIIGFVQIIVTAPFMSYAYQTIGDEKTTLLKYWKAKFIKKNYFNVNFPSYDYKFWSLAFFKKKEKENDNSEETKNNINTKENKNEKRKK</sequence>
<feature type="transmembrane region" description="Helical" evidence="7">
    <location>
        <begin position="31"/>
        <end position="52"/>
    </location>
</feature>
<dbReference type="GO" id="GO:0015297">
    <property type="term" value="F:antiporter activity"/>
    <property type="evidence" value="ECO:0007669"/>
    <property type="project" value="InterPro"/>
</dbReference>
<dbReference type="InterPro" id="IPR051327">
    <property type="entry name" value="MATE_MepA_subfamily"/>
</dbReference>
<accession>W8GJ83</accession>
<dbReference type="eggNOG" id="COG0534">
    <property type="taxonomic scope" value="Bacteria"/>
</dbReference>
<comment type="subcellular location">
    <subcellularLocation>
        <location evidence="1">Cell membrane</location>
        <topology evidence="1">Multi-pass membrane protein</topology>
    </subcellularLocation>
</comment>
<dbReference type="KEGG" id="hcr:X271_00194"/>
<feature type="transmembrane region" description="Helical" evidence="7">
    <location>
        <begin position="468"/>
        <end position="494"/>
    </location>
</feature>
<dbReference type="GO" id="GO:0042910">
    <property type="term" value="F:xenobiotic transmembrane transporter activity"/>
    <property type="evidence" value="ECO:0007669"/>
    <property type="project" value="InterPro"/>
</dbReference>
<protein>
    <submittedName>
        <fullName evidence="8">MATE efflux family protein</fullName>
    </submittedName>
</protein>
<feature type="region of interest" description="Disordered" evidence="6">
    <location>
        <begin position="539"/>
        <end position="564"/>
    </location>
</feature>
<evidence type="ECO:0000256" key="2">
    <source>
        <dbReference type="ARBA" id="ARBA00022475"/>
    </source>
</evidence>
<keyword evidence="9" id="KW-1185">Reference proteome</keyword>
<evidence type="ECO:0000256" key="4">
    <source>
        <dbReference type="ARBA" id="ARBA00022989"/>
    </source>
</evidence>
<reference evidence="8 9" key="1">
    <citation type="journal article" date="2014" name="Genome Biol. Evol.">
        <title>Phylogenomics of "Candidatus Hepatoplasma crinochetorum," a Lineage of Mollicutes Associated with Noninsect Arthropods.</title>
        <authorList>
            <person name="Leclercq S."/>
            <person name="Dittmer J."/>
            <person name="Bouchon D."/>
            <person name="Cordaux R."/>
        </authorList>
    </citation>
    <scope>NUCLEOTIDE SEQUENCE [LARGE SCALE GENOMIC DNA]</scope>
    <source>
        <strain evidence="8 9">Av</strain>
    </source>
</reference>
<feature type="transmembrane region" description="Helical" evidence="7">
    <location>
        <begin position="151"/>
        <end position="168"/>
    </location>
</feature>
<proteinExistence type="predicted"/>
<dbReference type="Proteomes" id="UP000019450">
    <property type="component" value="Chromosome"/>
</dbReference>
<feature type="transmembrane region" description="Helical" evidence="7">
    <location>
        <begin position="274"/>
        <end position="294"/>
    </location>
</feature>
<name>W8GJ83_9MOLU</name>
<evidence type="ECO:0000256" key="7">
    <source>
        <dbReference type="SAM" id="Phobius"/>
    </source>
</evidence>
<evidence type="ECO:0000256" key="3">
    <source>
        <dbReference type="ARBA" id="ARBA00022692"/>
    </source>
</evidence>
<feature type="transmembrane region" description="Helical" evidence="7">
    <location>
        <begin position="314"/>
        <end position="336"/>
    </location>
</feature>
<organism evidence="8 9">
    <name type="scientific">Candidatus Hepatoplasma crinochetorum Av</name>
    <dbReference type="NCBI Taxonomy" id="1427984"/>
    <lineage>
        <taxon>Bacteria</taxon>
        <taxon>Bacillati</taxon>
        <taxon>Mycoplasmatota</taxon>
        <taxon>Mollicutes</taxon>
        <taxon>Candidatus Hepatoplasmataceae</taxon>
        <taxon>Candidatus Hepatoplasma</taxon>
    </lineage>
</organism>
<dbReference type="InterPro" id="IPR002528">
    <property type="entry name" value="MATE_fam"/>
</dbReference>
<evidence type="ECO:0000313" key="9">
    <source>
        <dbReference type="Proteomes" id="UP000019450"/>
    </source>
</evidence>
<dbReference type="Pfam" id="PF01554">
    <property type="entry name" value="MatE"/>
    <property type="match status" value="2"/>
</dbReference>
<feature type="transmembrane region" description="Helical" evidence="7">
    <location>
        <begin position="219"/>
        <end position="240"/>
    </location>
</feature>
<dbReference type="GO" id="GO:0005886">
    <property type="term" value="C:plasma membrane"/>
    <property type="evidence" value="ECO:0007669"/>
    <property type="project" value="UniProtKB-SubCell"/>
</dbReference>
<dbReference type="OrthoDB" id="9811110at2"/>
<evidence type="ECO:0000256" key="1">
    <source>
        <dbReference type="ARBA" id="ARBA00004651"/>
    </source>
</evidence>
<evidence type="ECO:0000313" key="8">
    <source>
        <dbReference type="EMBL" id="AHK22302.1"/>
    </source>
</evidence>
<keyword evidence="5 7" id="KW-0472">Membrane</keyword>
<feature type="transmembrane region" description="Helical" evidence="7">
    <location>
        <begin position="189"/>
        <end position="207"/>
    </location>
</feature>
<dbReference type="AlphaFoldDB" id="W8GJ83"/>
<keyword evidence="2" id="KW-1003">Cell membrane</keyword>
<evidence type="ECO:0000256" key="5">
    <source>
        <dbReference type="ARBA" id="ARBA00023136"/>
    </source>
</evidence>
<dbReference type="HOGENOM" id="CLU_482899_0_0_14"/>
<feature type="transmembrane region" description="Helical" evidence="7">
    <location>
        <begin position="356"/>
        <end position="377"/>
    </location>
</feature>
<dbReference type="PANTHER" id="PTHR43823">
    <property type="entry name" value="SPORULATION PROTEIN YKVU"/>
    <property type="match status" value="1"/>
</dbReference>
<keyword evidence="3 7" id="KW-0812">Transmembrane</keyword>
<dbReference type="STRING" id="1427984.X271_00194"/>
<keyword evidence="4 7" id="KW-1133">Transmembrane helix</keyword>
<gene>
    <name evidence="8" type="ORF">X271_00194</name>
</gene>